<dbReference type="Pfam" id="PF06140">
    <property type="entry name" value="Ifi-6-16"/>
    <property type="match status" value="1"/>
</dbReference>
<feature type="transmembrane region" description="Helical" evidence="6">
    <location>
        <begin position="116"/>
        <end position="134"/>
    </location>
</feature>
<evidence type="ECO:0000313" key="8">
    <source>
        <dbReference type="Proteomes" id="UP000001038"/>
    </source>
</evidence>
<organism evidence="7 8">
    <name type="scientific">Oryzias latipes</name>
    <name type="common">Japanese rice fish</name>
    <name type="synonym">Japanese killifish</name>
    <dbReference type="NCBI Taxonomy" id="8090"/>
    <lineage>
        <taxon>Eukaryota</taxon>
        <taxon>Metazoa</taxon>
        <taxon>Chordata</taxon>
        <taxon>Craniata</taxon>
        <taxon>Vertebrata</taxon>
        <taxon>Euteleostomi</taxon>
        <taxon>Actinopterygii</taxon>
        <taxon>Neopterygii</taxon>
        <taxon>Teleostei</taxon>
        <taxon>Neoteleostei</taxon>
        <taxon>Acanthomorphata</taxon>
        <taxon>Ovalentaria</taxon>
        <taxon>Atherinomorphae</taxon>
        <taxon>Beloniformes</taxon>
        <taxon>Adrianichthyidae</taxon>
        <taxon>Oryziinae</taxon>
        <taxon>Oryzias</taxon>
    </lineage>
</organism>
<evidence type="ECO:0000256" key="3">
    <source>
        <dbReference type="ARBA" id="ARBA00022692"/>
    </source>
</evidence>
<dbReference type="PANTHER" id="PTHR16932">
    <property type="entry name" value="INTERFERON ALPHA-INDUCIBLE PROTEIN 27"/>
    <property type="match status" value="1"/>
</dbReference>
<keyword evidence="8" id="KW-1185">Reference proteome</keyword>
<accession>A0A3B3IJW6</accession>
<dbReference type="GO" id="GO:0031966">
    <property type="term" value="C:mitochondrial membrane"/>
    <property type="evidence" value="ECO:0000318"/>
    <property type="project" value="GO_Central"/>
</dbReference>
<comment type="subcellular location">
    <subcellularLocation>
        <location evidence="1">Membrane</location>
        <topology evidence="1">Multi-pass membrane protein</topology>
    </subcellularLocation>
</comment>
<dbReference type="Proteomes" id="UP000001038">
    <property type="component" value="Chromosome 22"/>
</dbReference>
<evidence type="ECO:0000256" key="4">
    <source>
        <dbReference type="ARBA" id="ARBA00022989"/>
    </source>
</evidence>
<dbReference type="InParanoid" id="A0A3B3IJW6"/>
<dbReference type="InterPro" id="IPR038213">
    <property type="entry name" value="IFI6/IFI27-like_sf"/>
</dbReference>
<dbReference type="InterPro" id="IPR009311">
    <property type="entry name" value="IFI6/IFI27-like"/>
</dbReference>
<dbReference type="PANTHER" id="PTHR16932:SF37">
    <property type="entry name" value="ISG12-1 PROTEIN-RELATED"/>
    <property type="match status" value="1"/>
</dbReference>
<keyword evidence="3 6" id="KW-0812">Transmembrane</keyword>
<evidence type="ECO:0000256" key="1">
    <source>
        <dbReference type="ARBA" id="ARBA00004141"/>
    </source>
</evidence>
<reference evidence="7" key="3">
    <citation type="submission" date="2025-09" db="UniProtKB">
        <authorList>
            <consortium name="Ensembl"/>
        </authorList>
    </citation>
    <scope>IDENTIFICATION</scope>
    <source>
        <strain evidence="7">Hd-rR</strain>
    </source>
</reference>
<evidence type="ECO:0000313" key="7">
    <source>
        <dbReference type="Ensembl" id="ENSORLP00000043962.1"/>
    </source>
</evidence>
<evidence type="ECO:0000256" key="2">
    <source>
        <dbReference type="ARBA" id="ARBA00007262"/>
    </source>
</evidence>
<dbReference type="Bgee" id="ENSORLG00000022336">
    <property type="expression patterns" value="Expressed in pharyngeal gill and 15 other cell types or tissues"/>
</dbReference>
<feature type="transmembrane region" description="Helical" evidence="6">
    <location>
        <begin position="83"/>
        <end position="109"/>
    </location>
</feature>
<evidence type="ECO:0000256" key="5">
    <source>
        <dbReference type="ARBA" id="ARBA00023136"/>
    </source>
</evidence>
<proteinExistence type="inferred from homology"/>
<keyword evidence="5 6" id="KW-0472">Membrane</keyword>
<sequence length="136" mass="14783">MHLALFSASWKDCLGTVVFRGVAAVVLTPAVIAALGFSAAGIVAGSIAAKLMALFSTGGFVPGFIALLQSFGKLDVNFTFRFYPIYLLIYAVPPKILVTAFPSILFLIFKTVAFNLMCLTTFLKLFSTNFYLVLFY</sequence>
<feature type="transmembrane region" description="Helical" evidence="6">
    <location>
        <begin position="51"/>
        <end position="71"/>
    </location>
</feature>
<dbReference type="AlphaFoldDB" id="A0A3B3IJW6"/>
<keyword evidence="4 6" id="KW-1133">Transmembrane helix</keyword>
<dbReference type="GO" id="GO:0060090">
    <property type="term" value="F:molecular adaptor activity"/>
    <property type="evidence" value="ECO:0000318"/>
    <property type="project" value="GO_Central"/>
</dbReference>
<reference evidence="7 8" key="1">
    <citation type="journal article" date="2007" name="Nature">
        <title>The medaka draft genome and insights into vertebrate genome evolution.</title>
        <authorList>
            <person name="Kasahara M."/>
            <person name="Naruse K."/>
            <person name="Sasaki S."/>
            <person name="Nakatani Y."/>
            <person name="Qu W."/>
            <person name="Ahsan B."/>
            <person name="Yamada T."/>
            <person name="Nagayasu Y."/>
            <person name="Doi K."/>
            <person name="Kasai Y."/>
            <person name="Jindo T."/>
            <person name="Kobayashi D."/>
            <person name="Shimada A."/>
            <person name="Toyoda A."/>
            <person name="Kuroki Y."/>
            <person name="Fujiyama A."/>
            <person name="Sasaki T."/>
            <person name="Shimizu A."/>
            <person name="Asakawa S."/>
            <person name="Shimizu N."/>
            <person name="Hashimoto S."/>
            <person name="Yang J."/>
            <person name="Lee Y."/>
            <person name="Matsushima K."/>
            <person name="Sugano S."/>
            <person name="Sakaizumi M."/>
            <person name="Narita T."/>
            <person name="Ohishi K."/>
            <person name="Haga S."/>
            <person name="Ohta F."/>
            <person name="Nomoto H."/>
            <person name="Nogata K."/>
            <person name="Morishita T."/>
            <person name="Endo T."/>
            <person name="Shin-I T."/>
            <person name="Takeda H."/>
            <person name="Morishita S."/>
            <person name="Kohara Y."/>
        </authorList>
    </citation>
    <scope>NUCLEOTIDE SEQUENCE [LARGE SCALE GENOMIC DNA]</scope>
    <source>
        <strain evidence="7 8">Hd-rR</strain>
    </source>
</reference>
<comment type="similarity">
    <text evidence="2">Belongs to the IFI6/IFI27 family.</text>
</comment>
<protein>
    <submittedName>
        <fullName evidence="7">Uncharacterized protein</fullName>
    </submittedName>
</protein>
<dbReference type="GeneTree" id="ENSGT01000000215825"/>
<reference evidence="7" key="2">
    <citation type="submission" date="2025-08" db="UniProtKB">
        <authorList>
            <consortium name="Ensembl"/>
        </authorList>
    </citation>
    <scope>IDENTIFICATION</scope>
    <source>
        <strain evidence="7">Hd-rR</strain>
    </source>
</reference>
<dbReference type="Ensembl" id="ENSORLT00000031936.1">
    <property type="protein sequence ID" value="ENSORLP00000043962.1"/>
    <property type="gene ID" value="ENSORLG00000022336.1"/>
</dbReference>
<feature type="transmembrane region" description="Helical" evidence="6">
    <location>
        <begin position="25"/>
        <end position="44"/>
    </location>
</feature>
<name>A0A3B3IJW6_ORYLA</name>
<dbReference type="Gene3D" id="6.10.110.10">
    <property type="match status" value="1"/>
</dbReference>
<evidence type="ECO:0000256" key="6">
    <source>
        <dbReference type="SAM" id="Phobius"/>
    </source>
</evidence>
<dbReference type="GO" id="GO:0097193">
    <property type="term" value="P:intrinsic apoptotic signaling pathway"/>
    <property type="evidence" value="ECO:0000318"/>
    <property type="project" value="GO_Central"/>
</dbReference>